<evidence type="ECO:0000313" key="2">
    <source>
        <dbReference type="Proteomes" id="UP000019380"/>
    </source>
</evidence>
<sequence length="63" mass="7207">MADSVFPPACRQRYVSPLFNALRKETPIAPFPLSIYPTLDFLKKRTGIIDLKLNIIIFVNVSR</sequence>
<reference evidence="1 2" key="1">
    <citation type="submission" date="2013-12" db="EMBL/GenBank/DDBJ databases">
        <title>Improved hybrid genome assemblies of Bacteroides xylanisolvens SD CC 1b and Bacteroides xylanisolvens SD CC 2a using Illumina and 454 Sequencing.</title>
        <authorList>
            <person name="Ramaraj T."/>
            <person name="Sundararajan A."/>
            <person name="Mudge J."/>
            <person name="Schilkey F.D."/>
            <person name="Delvecchio V."/>
            <person name="Donlon M."/>
            <person name="Ziemer C."/>
        </authorList>
    </citation>
    <scope>NUCLEOTIDE SEQUENCE [LARGE SCALE GENOMIC DNA]</scope>
</reference>
<dbReference type="Proteomes" id="UP000019380">
    <property type="component" value="Unassembled WGS sequence"/>
</dbReference>
<comment type="caution">
    <text evidence="1">The sequence shown here is derived from an EMBL/GenBank/DDBJ whole genome shotgun (WGS) entry which is preliminary data.</text>
</comment>
<organism evidence="1 2">
    <name type="scientific">Bacteroides xylanisolvens SD CC 1b</name>
    <dbReference type="NCBI Taxonomy" id="702447"/>
    <lineage>
        <taxon>Bacteria</taxon>
        <taxon>Pseudomonadati</taxon>
        <taxon>Bacteroidota</taxon>
        <taxon>Bacteroidia</taxon>
        <taxon>Bacteroidales</taxon>
        <taxon>Bacteroidaceae</taxon>
        <taxon>Bacteroides</taxon>
    </lineage>
</organism>
<gene>
    <name evidence="1" type="ORF">BN890_21660</name>
</gene>
<protein>
    <submittedName>
        <fullName evidence="1">Uncharacterized protein</fullName>
    </submittedName>
</protein>
<dbReference type="AlphaFoldDB" id="D4VPR7"/>
<evidence type="ECO:0000313" key="1">
    <source>
        <dbReference type="EMBL" id="CDM04585.1"/>
    </source>
</evidence>
<name>D4VPR7_9BACE</name>
<dbReference type="EMBL" id="CBXG010000022">
    <property type="protein sequence ID" value="CDM04585.1"/>
    <property type="molecule type" value="Genomic_DNA"/>
</dbReference>
<proteinExistence type="predicted"/>
<accession>D4VPR7</accession>